<feature type="domain" description="Helicase ATP-binding" evidence="1">
    <location>
        <begin position="35"/>
        <end position="109"/>
    </location>
</feature>
<dbReference type="PANTHER" id="PTHR24029:SF0">
    <property type="entry name" value="UVRABC SYSTEM PROTEIN B"/>
    <property type="match status" value="1"/>
</dbReference>
<dbReference type="GO" id="GO:0016887">
    <property type="term" value="F:ATP hydrolysis activity"/>
    <property type="evidence" value="ECO:0007669"/>
    <property type="project" value="InterPro"/>
</dbReference>
<feature type="non-terminal residue" evidence="2">
    <location>
        <position position="109"/>
    </location>
</feature>
<evidence type="ECO:0000313" key="2">
    <source>
        <dbReference type="EMBL" id="NEC92713.1"/>
    </source>
</evidence>
<dbReference type="GO" id="GO:0004386">
    <property type="term" value="F:helicase activity"/>
    <property type="evidence" value="ECO:0007669"/>
    <property type="project" value="UniProtKB-KW"/>
</dbReference>
<dbReference type="SUPFAM" id="SSF52540">
    <property type="entry name" value="P-loop containing nucleoside triphosphate hydrolases"/>
    <property type="match status" value="1"/>
</dbReference>
<protein>
    <submittedName>
        <fullName evidence="2">DEAD/DEAH box helicase family protein</fullName>
    </submittedName>
</protein>
<dbReference type="PROSITE" id="PS51192">
    <property type="entry name" value="HELICASE_ATP_BIND_1"/>
    <property type="match status" value="1"/>
</dbReference>
<dbReference type="GO" id="GO:0005524">
    <property type="term" value="F:ATP binding"/>
    <property type="evidence" value="ECO:0007669"/>
    <property type="project" value="InterPro"/>
</dbReference>
<comment type="caution">
    <text evidence="2">The sequence shown here is derived from an EMBL/GenBank/DDBJ whole genome shotgun (WGS) entry which is preliminary data.</text>
</comment>
<proteinExistence type="predicted"/>
<accession>A0A6B3C7C5</accession>
<dbReference type="InterPro" id="IPR014001">
    <property type="entry name" value="Helicase_ATP-bd"/>
</dbReference>
<dbReference type="Gene3D" id="3.40.50.300">
    <property type="entry name" value="P-loop containing nucleotide triphosphate hydrolases"/>
    <property type="match status" value="1"/>
</dbReference>
<dbReference type="Pfam" id="PF04851">
    <property type="entry name" value="ResIII"/>
    <property type="match status" value="1"/>
</dbReference>
<dbReference type="RefSeq" id="WP_164324643.1">
    <property type="nucleotide sequence ID" value="NZ_JAAGLU010000139.1"/>
</dbReference>
<dbReference type="InterPro" id="IPR006935">
    <property type="entry name" value="Helicase/UvrB_N"/>
</dbReference>
<dbReference type="AlphaFoldDB" id="A0A6B3C7C5"/>
<dbReference type="InterPro" id="IPR027417">
    <property type="entry name" value="P-loop_NTPase"/>
</dbReference>
<keyword evidence="2" id="KW-0378">Hydrolase</keyword>
<sequence length="109" mass="12082">MRPVTDLQRTVAPFEVVSEYTPSGDQPTAIAELAERVQAGEKDVVLLGATGTGKSATTAWLIEWLQRPTLVMAPNKTLAAQLATEFRELLPNNAVEYFVSYYDYYQPEA</sequence>
<dbReference type="GO" id="GO:0003677">
    <property type="term" value="F:DNA binding"/>
    <property type="evidence" value="ECO:0007669"/>
    <property type="project" value="InterPro"/>
</dbReference>
<evidence type="ECO:0000259" key="1">
    <source>
        <dbReference type="PROSITE" id="PS51192"/>
    </source>
</evidence>
<dbReference type="EMBL" id="JAAGLU010000139">
    <property type="protein sequence ID" value="NEC92713.1"/>
    <property type="molecule type" value="Genomic_DNA"/>
</dbReference>
<reference evidence="2" key="1">
    <citation type="submission" date="2020-01" db="EMBL/GenBank/DDBJ databases">
        <title>Insect and environment-associated Actinomycetes.</title>
        <authorList>
            <person name="Currrie C."/>
            <person name="Chevrette M."/>
            <person name="Carlson C."/>
            <person name="Stubbendieck R."/>
            <person name="Wendt-Pienkowski E."/>
        </authorList>
    </citation>
    <scope>NUCLEOTIDE SEQUENCE</scope>
    <source>
        <strain evidence="2">SID12501</strain>
    </source>
</reference>
<dbReference type="GO" id="GO:0006289">
    <property type="term" value="P:nucleotide-excision repair"/>
    <property type="evidence" value="ECO:0007669"/>
    <property type="project" value="InterPro"/>
</dbReference>
<gene>
    <name evidence="2" type="ORF">G3I71_44845</name>
</gene>
<organism evidence="2">
    <name type="scientific">Streptomyces sp. SID12501</name>
    <dbReference type="NCBI Taxonomy" id="2706042"/>
    <lineage>
        <taxon>Bacteria</taxon>
        <taxon>Bacillati</taxon>
        <taxon>Actinomycetota</taxon>
        <taxon>Actinomycetes</taxon>
        <taxon>Kitasatosporales</taxon>
        <taxon>Streptomycetaceae</taxon>
        <taxon>Streptomyces</taxon>
    </lineage>
</organism>
<keyword evidence="2" id="KW-0067">ATP-binding</keyword>
<dbReference type="GO" id="GO:0009380">
    <property type="term" value="C:excinuclease repair complex"/>
    <property type="evidence" value="ECO:0007669"/>
    <property type="project" value="InterPro"/>
</dbReference>
<dbReference type="PANTHER" id="PTHR24029">
    <property type="entry name" value="UVRABC SYSTEM PROTEIN B"/>
    <property type="match status" value="1"/>
</dbReference>
<name>A0A6B3C7C5_9ACTN</name>
<dbReference type="InterPro" id="IPR004807">
    <property type="entry name" value="UvrB"/>
</dbReference>
<keyword evidence="2" id="KW-0347">Helicase</keyword>
<keyword evidence="2" id="KW-0547">Nucleotide-binding</keyword>